<keyword evidence="2" id="KW-1185">Reference proteome</keyword>
<proteinExistence type="predicted"/>
<reference evidence="1 2" key="1">
    <citation type="submission" date="2021-06" db="EMBL/GenBank/DDBJ databases">
        <title>Caerostris extrusa draft genome.</title>
        <authorList>
            <person name="Kono N."/>
            <person name="Arakawa K."/>
        </authorList>
    </citation>
    <scope>NUCLEOTIDE SEQUENCE [LARGE SCALE GENOMIC DNA]</scope>
</reference>
<evidence type="ECO:0000313" key="2">
    <source>
        <dbReference type="Proteomes" id="UP001054945"/>
    </source>
</evidence>
<comment type="caution">
    <text evidence="1">The sequence shown here is derived from an EMBL/GenBank/DDBJ whole genome shotgun (WGS) entry which is preliminary data.</text>
</comment>
<dbReference type="AlphaFoldDB" id="A0AAV4P242"/>
<sequence length="102" mass="11468">MNTKSICGSISSILILPPRNPSPTLISNQPHARFICHVPPTYISFRCRLMSFFPPFLCLFLPIFSSRPTDAREIRNGYTRCDVTTTGCQGLFDSEIQIQSIS</sequence>
<accession>A0AAV4P242</accession>
<name>A0AAV4P242_CAEEX</name>
<dbReference type="EMBL" id="BPLR01021515">
    <property type="protein sequence ID" value="GIX90630.1"/>
    <property type="molecule type" value="Genomic_DNA"/>
</dbReference>
<evidence type="ECO:0000313" key="1">
    <source>
        <dbReference type="EMBL" id="GIX90630.1"/>
    </source>
</evidence>
<organism evidence="1 2">
    <name type="scientific">Caerostris extrusa</name>
    <name type="common">Bark spider</name>
    <name type="synonym">Caerostris bankana</name>
    <dbReference type="NCBI Taxonomy" id="172846"/>
    <lineage>
        <taxon>Eukaryota</taxon>
        <taxon>Metazoa</taxon>
        <taxon>Ecdysozoa</taxon>
        <taxon>Arthropoda</taxon>
        <taxon>Chelicerata</taxon>
        <taxon>Arachnida</taxon>
        <taxon>Araneae</taxon>
        <taxon>Araneomorphae</taxon>
        <taxon>Entelegynae</taxon>
        <taxon>Araneoidea</taxon>
        <taxon>Araneidae</taxon>
        <taxon>Caerostris</taxon>
    </lineage>
</organism>
<protein>
    <submittedName>
        <fullName evidence="1">Uncharacterized protein</fullName>
    </submittedName>
</protein>
<gene>
    <name evidence="1" type="ORF">CEXT_759251</name>
</gene>
<dbReference type="Proteomes" id="UP001054945">
    <property type="component" value="Unassembled WGS sequence"/>
</dbReference>